<comment type="caution">
    <text evidence="2">The sequence shown here is derived from an EMBL/GenBank/DDBJ whole genome shotgun (WGS) entry which is preliminary data.</text>
</comment>
<gene>
    <name evidence="2" type="ORF">LZZ85_00630</name>
</gene>
<dbReference type="PANTHER" id="PTHR10900:SF77">
    <property type="entry name" value="FI19380P1"/>
    <property type="match status" value="1"/>
</dbReference>
<feature type="domain" description="FAS1" evidence="1">
    <location>
        <begin position="179"/>
        <end position="324"/>
    </location>
</feature>
<dbReference type="PANTHER" id="PTHR10900">
    <property type="entry name" value="PERIOSTIN-RELATED"/>
    <property type="match status" value="1"/>
</dbReference>
<evidence type="ECO:0000313" key="2">
    <source>
        <dbReference type="EMBL" id="MCG2612755.1"/>
    </source>
</evidence>
<proteinExistence type="predicted"/>
<dbReference type="InterPro" id="IPR000782">
    <property type="entry name" value="FAS1_domain"/>
</dbReference>
<dbReference type="RefSeq" id="WP_237867984.1">
    <property type="nucleotide sequence ID" value="NZ_JAKLTR010000001.1"/>
</dbReference>
<dbReference type="EMBL" id="JAKLTR010000001">
    <property type="protein sequence ID" value="MCG2612755.1"/>
    <property type="molecule type" value="Genomic_DNA"/>
</dbReference>
<feature type="domain" description="FAS1" evidence="1">
    <location>
        <begin position="37"/>
        <end position="171"/>
    </location>
</feature>
<dbReference type="InterPro" id="IPR036378">
    <property type="entry name" value="FAS1_dom_sf"/>
</dbReference>
<dbReference type="SMART" id="SM00554">
    <property type="entry name" value="FAS1"/>
    <property type="match status" value="2"/>
</dbReference>
<dbReference type="Proteomes" id="UP001165367">
    <property type="component" value="Unassembled WGS sequence"/>
</dbReference>
<sequence>MLPIINIRKSFLYLCMAGLMVTVVSCDKDDDDTPPASNTITGKVVADANFSLLEKAVIKAGLDGTLSGTGPFTVFAPNDAAFAASGVTSASIDGMSADALKKLLLYHTLTSEVMAANVPAGPNAKVTTANSPADSIFVTKNAAGVFVNGVKVVTADVDADNGVIHIMEKVLMPPSGNIVATAQATAGGDNGLDSLVKAVVRADAAAPGLITLINSNTLTVFAPTNKAFRDLLTALSLNNINQIPILTLQAVLAYHLVTGRVFSSALANGSVTMFAGGSSTVNLTNGTNGGPTITGNGNAGAKANIIATNVMATNGVVHVIDRVLIP</sequence>
<dbReference type="Gene3D" id="2.30.180.10">
    <property type="entry name" value="FAS1 domain"/>
    <property type="match status" value="2"/>
</dbReference>
<evidence type="ECO:0000259" key="1">
    <source>
        <dbReference type="PROSITE" id="PS50213"/>
    </source>
</evidence>
<organism evidence="2 3">
    <name type="scientific">Terrimonas ginsenosidimutans</name>
    <dbReference type="NCBI Taxonomy" id="2908004"/>
    <lineage>
        <taxon>Bacteria</taxon>
        <taxon>Pseudomonadati</taxon>
        <taxon>Bacteroidota</taxon>
        <taxon>Chitinophagia</taxon>
        <taxon>Chitinophagales</taxon>
        <taxon>Chitinophagaceae</taxon>
        <taxon>Terrimonas</taxon>
    </lineage>
</organism>
<keyword evidence="3" id="KW-1185">Reference proteome</keyword>
<accession>A0ABS9KKA5</accession>
<dbReference type="PROSITE" id="PS50213">
    <property type="entry name" value="FAS1"/>
    <property type="match status" value="2"/>
</dbReference>
<evidence type="ECO:0000313" key="3">
    <source>
        <dbReference type="Proteomes" id="UP001165367"/>
    </source>
</evidence>
<dbReference type="SUPFAM" id="SSF82153">
    <property type="entry name" value="FAS1 domain"/>
    <property type="match status" value="2"/>
</dbReference>
<reference evidence="2" key="1">
    <citation type="submission" date="2022-01" db="EMBL/GenBank/DDBJ databases">
        <authorList>
            <person name="Jo J.-H."/>
            <person name="Im W.-T."/>
        </authorList>
    </citation>
    <scope>NUCLEOTIDE SEQUENCE</scope>
    <source>
        <strain evidence="2">NA20</strain>
    </source>
</reference>
<name>A0ABS9KKA5_9BACT</name>
<protein>
    <submittedName>
        <fullName evidence="2">Fasciclin domain-containing protein</fullName>
    </submittedName>
</protein>
<dbReference type="Pfam" id="PF02469">
    <property type="entry name" value="Fasciclin"/>
    <property type="match status" value="2"/>
</dbReference>
<dbReference type="InterPro" id="IPR050904">
    <property type="entry name" value="Adhesion/Biosynth-related"/>
</dbReference>